<dbReference type="SUPFAM" id="SSF56436">
    <property type="entry name" value="C-type lectin-like"/>
    <property type="match status" value="1"/>
</dbReference>
<feature type="domain" description="Sulfatase-modifying factor enzyme-like" evidence="2">
    <location>
        <begin position="122"/>
        <end position="347"/>
    </location>
</feature>
<dbReference type="Gene3D" id="3.90.1580.10">
    <property type="entry name" value="paralog of FGE (formylglycine-generating enzyme)"/>
    <property type="match status" value="1"/>
</dbReference>
<dbReference type="GO" id="GO:0120147">
    <property type="term" value="F:formylglycine-generating oxidase activity"/>
    <property type="evidence" value="ECO:0007669"/>
    <property type="project" value="TreeGrafter"/>
</dbReference>
<gene>
    <name evidence="4" type="ORF">BECKTUN1418E_GA0071001_102523</name>
    <name evidence="3" type="ORF">BECKTUN1418F_GA0071002_102523</name>
</gene>
<dbReference type="AlphaFoldDB" id="A0A450ZMZ2"/>
<dbReference type="InterPro" id="IPR042095">
    <property type="entry name" value="SUMF_sf"/>
</dbReference>
<evidence type="ECO:0000259" key="2">
    <source>
        <dbReference type="Pfam" id="PF03781"/>
    </source>
</evidence>
<protein>
    <submittedName>
        <fullName evidence="4">Formylglycine-generating enzyme, required for sulfatase activity, contains SUMF1/FGE domain</fullName>
    </submittedName>
</protein>
<reference evidence="4" key="1">
    <citation type="submission" date="2019-02" db="EMBL/GenBank/DDBJ databases">
        <authorList>
            <person name="Gruber-Vodicka R. H."/>
            <person name="Seah K. B. B."/>
        </authorList>
    </citation>
    <scope>NUCLEOTIDE SEQUENCE</scope>
    <source>
        <strain evidence="4">BECK_BY2</strain>
        <strain evidence="3">BECK_BY3</strain>
    </source>
</reference>
<sequence>MPERFFRRVPGGLAKAPALRSLRAAALRGEADTGQGPVRVLTITLHGEDLIFSQESSPPGSPIGRIESRDGVIDWEAETGHVDRNAFWESGAPPAWAADWGQDRYGPWVEFVIRDVRQRMRWCSPGKFRMGSPADEPGRFDHEGPQHEVTLREGFWLFDTPVTQGLWRAVMGQNPSRFQGVNRPVEQVSWANCQAFITRINERVPGLMLGLPSEAQWEYACRAGTITPLYNGPIEIEDHKAALDPIAWYDANSNGRTHPVARKEPNPWGFFDMLGNVWEWTQDHWYVDYRGAPADGTAWEGLDSEAGADRVYRGGSWGSDASVVRAAVRNRNRPDIPGISLGFRCARVHVSQADKQSGEDVDPARPSEAVSTAPK</sequence>
<dbReference type="InterPro" id="IPR016187">
    <property type="entry name" value="CTDL_fold"/>
</dbReference>
<proteinExistence type="predicted"/>
<dbReference type="EMBL" id="CAADFV010000025">
    <property type="protein sequence ID" value="VFK55154.1"/>
    <property type="molecule type" value="Genomic_DNA"/>
</dbReference>
<evidence type="ECO:0000256" key="1">
    <source>
        <dbReference type="SAM" id="MobiDB-lite"/>
    </source>
</evidence>
<name>A0A450ZMZ2_9GAMM</name>
<evidence type="ECO:0000313" key="3">
    <source>
        <dbReference type="EMBL" id="VFK53606.1"/>
    </source>
</evidence>
<dbReference type="InterPro" id="IPR051043">
    <property type="entry name" value="Sulfatase_Mod_Factor_Kinase"/>
</dbReference>
<feature type="compositionally biased region" description="Basic and acidic residues" evidence="1">
    <location>
        <begin position="356"/>
        <end position="365"/>
    </location>
</feature>
<dbReference type="InterPro" id="IPR005532">
    <property type="entry name" value="SUMF_dom"/>
</dbReference>
<dbReference type="PANTHER" id="PTHR23150">
    <property type="entry name" value="SULFATASE MODIFYING FACTOR 1, 2"/>
    <property type="match status" value="1"/>
</dbReference>
<evidence type="ECO:0000313" key="4">
    <source>
        <dbReference type="EMBL" id="VFK55154.1"/>
    </source>
</evidence>
<accession>A0A450ZMZ2</accession>
<feature type="region of interest" description="Disordered" evidence="1">
    <location>
        <begin position="352"/>
        <end position="375"/>
    </location>
</feature>
<dbReference type="Pfam" id="PF03781">
    <property type="entry name" value="FGE-sulfatase"/>
    <property type="match status" value="1"/>
</dbReference>
<organism evidence="4">
    <name type="scientific">Candidatus Kentrum sp. TUN</name>
    <dbReference type="NCBI Taxonomy" id="2126343"/>
    <lineage>
        <taxon>Bacteria</taxon>
        <taxon>Pseudomonadati</taxon>
        <taxon>Pseudomonadota</taxon>
        <taxon>Gammaproteobacteria</taxon>
        <taxon>Candidatus Kentrum</taxon>
    </lineage>
</organism>
<dbReference type="PANTHER" id="PTHR23150:SF19">
    <property type="entry name" value="FORMYLGLYCINE-GENERATING ENZYME"/>
    <property type="match status" value="1"/>
</dbReference>
<dbReference type="EMBL" id="CAADFY010000025">
    <property type="protein sequence ID" value="VFK53606.1"/>
    <property type="molecule type" value="Genomic_DNA"/>
</dbReference>